<proteinExistence type="inferred from homology"/>
<dbReference type="PANTHER" id="PTHR21181">
    <property type="match status" value="1"/>
</dbReference>
<dbReference type="OrthoDB" id="270318at2759"/>
<dbReference type="SUPFAM" id="SSF48576">
    <property type="entry name" value="Terpenoid synthases"/>
    <property type="match status" value="1"/>
</dbReference>
<evidence type="ECO:0000313" key="8">
    <source>
        <dbReference type="Proteomes" id="UP000799302"/>
    </source>
</evidence>
<evidence type="ECO:0000256" key="2">
    <source>
        <dbReference type="ARBA" id="ARBA00022792"/>
    </source>
</evidence>
<dbReference type="Gene3D" id="1.10.600.10">
    <property type="entry name" value="Farnesyl Diphosphate Synthase"/>
    <property type="match status" value="1"/>
</dbReference>
<evidence type="ECO:0008006" key="9">
    <source>
        <dbReference type="Google" id="ProtNLM"/>
    </source>
</evidence>
<keyword evidence="4" id="KW-0496">Mitochondrion</keyword>
<keyword evidence="3" id="KW-0809">Transit peptide</keyword>
<reference evidence="7" key="1">
    <citation type="journal article" date="2020" name="Stud. Mycol.">
        <title>101 Dothideomycetes genomes: a test case for predicting lifestyles and emergence of pathogens.</title>
        <authorList>
            <person name="Haridas S."/>
            <person name="Albert R."/>
            <person name="Binder M."/>
            <person name="Bloem J."/>
            <person name="Labutti K."/>
            <person name="Salamov A."/>
            <person name="Andreopoulos B."/>
            <person name="Baker S."/>
            <person name="Barry K."/>
            <person name="Bills G."/>
            <person name="Bluhm B."/>
            <person name="Cannon C."/>
            <person name="Castanera R."/>
            <person name="Culley D."/>
            <person name="Daum C."/>
            <person name="Ezra D."/>
            <person name="Gonzalez J."/>
            <person name="Henrissat B."/>
            <person name="Kuo A."/>
            <person name="Liang C."/>
            <person name="Lipzen A."/>
            <person name="Lutzoni F."/>
            <person name="Magnuson J."/>
            <person name="Mondo S."/>
            <person name="Nolan M."/>
            <person name="Ohm R."/>
            <person name="Pangilinan J."/>
            <person name="Park H.-J."/>
            <person name="Ramirez L."/>
            <person name="Alfaro M."/>
            <person name="Sun H."/>
            <person name="Tritt A."/>
            <person name="Yoshinaga Y."/>
            <person name="Zwiers L.-H."/>
            <person name="Turgeon B."/>
            <person name="Goodwin S."/>
            <person name="Spatafora J."/>
            <person name="Crous P."/>
            <person name="Grigoriev I."/>
        </authorList>
    </citation>
    <scope>NUCLEOTIDE SEQUENCE</scope>
    <source>
        <strain evidence="7">CBS 115976</strain>
    </source>
</reference>
<dbReference type="InterPro" id="IPR002060">
    <property type="entry name" value="Squ/phyt_synthse"/>
</dbReference>
<keyword evidence="5" id="KW-0472">Membrane</keyword>
<comment type="similarity">
    <text evidence="6">Belongs to the NDUFAF6 family.</text>
</comment>
<evidence type="ECO:0000256" key="4">
    <source>
        <dbReference type="ARBA" id="ARBA00023128"/>
    </source>
</evidence>
<dbReference type="Proteomes" id="UP000799302">
    <property type="component" value="Unassembled WGS sequence"/>
</dbReference>
<dbReference type="Pfam" id="PF00494">
    <property type="entry name" value="SQS_PSY"/>
    <property type="match status" value="2"/>
</dbReference>
<dbReference type="EMBL" id="MU004238">
    <property type="protein sequence ID" value="KAF2666962.1"/>
    <property type="molecule type" value="Genomic_DNA"/>
</dbReference>
<evidence type="ECO:0000256" key="3">
    <source>
        <dbReference type="ARBA" id="ARBA00022946"/>
    </source>
</evidence>
<organism evidence="7 8">
    <name type="scientific">Microthyrium microscopicum</name>
    <dbReference type="NCBI Taxonomy" id="703497"/>
    <lineage>
        <taxon>Eukaryota</taxon>
        <taxon>Fungi</taxon>
        <taxon>Dikarya</taxon>
        <taxon>Ascomycota</taxon>
        <taxon>Pezizomycotina</taxon>
        <taxon>Dothideomycetes</taxon>
        <taxon>Dothideomycetes incertae sedis</taxon>
        <taxon>Microthyriales</taxon>
        <taxon>Microthyriaceae</taxon>
        <taxon>Microthyrium</taxon>
    </lineage>
</organism>
<evidence type="ECO:0000256" key="5">
    <source>
        <dbReference type="ARBA" id="ARBA00023136"/>
    </source>
</evidence>
<keyword evidence="2" id="KW-0999">Mitochondrion inner membrane</keyword>
<dbReference type="InterPro" id="IPR008949">
    <property type="entry name" value="Isoprenoid_synthase_dom_sf"/>
</dbReference>
<name>A0A6A6U497_9PEZI</name>
<evidence type="ECO:0000256" key="6">
    <source>
        <dbReference type="ARBA" id="ARBA00038273"/>
    </source>
</evidence>
<protein>
    <recommendedName>
        <fullName evidence="9">Squalene/phytoene synthase</fullName>
    </recommendedName>
</protein>
<dbReference type="GO" id="GO:0005743">
    <property type="term" value="C:mitochondrial inner membrane"/>
    <property type="evidence" value="ECO:0007669"/>
    <property type="project" value="UniProtKB-SubCell"/>
</dbReference>
<keyword evidence="8" id="KW-1185">Reference proteome</keyword>
<gene>
    <name evidence="7" type="ORF">BT63DRAFT_325513</name>
</gene>
<comment type="subcellular location">
    <subcellularLocation>
        <location evidence="1">Mitochondrion inner membrane</location>
    </subcellularLocation>
</comment>
<evidence type="ECO:0000256" key="1">
    <source>
        <dbReference type="ARBA" id="ARBA00004273"/>
    </source>
</evidence>
<evidence type="ECO:0000313" key="7">
    <source>
        <dbReference type="EMBL" id="KAF2666962.1"/>
    </source>
</evidence>
<sequence length="372" mass="41076">MVLKTSRLARKLYISAVSTARPLTTSAHGSVHKAREHCLNILRRNDVPSFLLKGYVPRHGQDAFLALHALNVDVARVADSTSHPSIGAMRMQFWRDAVDRALAGSPPEEPVAILLSAAAEDLHIRSKGKSRLSKRWLHRIIDTREQYLGNKPYPTLDALESYAENTYSTLLYLSLSALSINSVTADHLASHIGKATGIAAVLRGFPLVAFPQVPSHHSSNARGGPIGSPPQGAVLLPLDVMAQTGLQEEQVFRQGGNAPNLQDALFTVATRANDHLITASEMLKNLQEGRDVGHDFEHAHEDDHRSSDGLKPNIEGLGSVDPAFGVLLRAVVTHNWLERLQKVDFDVFNRTLMQTDWKLPWKLAWSSYRKQI</sequence>
<dbReference type="GO" id="GO:0032981">
    <property type="term" value="P:mitochondrial respiratory chain complex I assembly"/>
    <property type="evidence" value="ECO:0007669"/>
    <property type="project" value="TreeGrafter"/>
</dbReference>
<accession>A0A6A6U497</accession>
<dbReference type="PANTHER" id="PTHR21181:SF13">
    <property type="entry name" value="NADH DEHYDROGENASE (UBIQUINONE) COMPLEX I, ASSEMBLY FACTOR 6"/>
    <property type="match status" value="1"/>
</dbReference>
<dbReference type="AlphaFoldDB" id="A0A6A6U497"/>